<proteinExistence type="predicted"/>
<comment type="caution">
    <text evidence="1">The sequence shown here is derived from an EMBL/GenBank/DDBJ whole genome shotgun (WGS) entry which is preliminary data.</text>
</comment>
<evidence type="ECO:0008006" key="2">
    <source>
        <dbReference type="Google" id="ProtNLM"/>
    </source>
</evidence>
<gene>
    <name evidence="1" type="ORF">ENJ61_04660</name>
</gene>
<protein>
    <recommendedName>
        <fullName evidence="2">DUF86 domain-containing protein</fullName>
    </recommendedName>
</protein>
<organism evidence="1">
    <name type="scientific">Aquifex aeolicus</name>
    <dbReference type="NCBI Taxonomy" id="63363"/>
    <lineage>
        <taxon>Bacteria</taxon>
        <taxon>Pseudomonadati</taxon>
        <taxon>Aquificota</taxon>
        <taxon>Aquificia</taxon>
        <taxon>Aquificales</taxon>
        <taxon>Aquificaceae</taxon>
        <taxon>Aquifex</taxon>
    </lineage>
</organism>
<dbReference type="Proteomes" id="UP000885792">
    <property type="component" value="Unassembled WGS sequence"/>
</dbReference>
<dbReference type="AlphaFoldDB" id="A0A7C5QEM1"/>
<sequence length="117" mass="13738">MREDVFLLEEMLLRTMLSEIEERYRKVQRNREGDREVLELAENLLRIGRAAEGVFRKIPNPRRKMGEDLYTTLYEVLKDISSALSELAIAGDDRIHTVVAHTYRRLDSLNSLFEKLT</sequence>
<evidence type="ECO:0000313" key="1">
    <source>
        <dbReference type="EMBL" id="HHJ64181.1"/>
    </source>
</evidence>
<name>A0A7C5QEM1_AQUAO</name>
<reference evidence="1" key="1">
    <citation type="journal article" date="2020" name="mSystems">
        <title>Genome- and Community-Level Interaction Insights into Carbon Utilization and Element Cycling Functions of Hydrothermarchaeota in Hydrothermal Sediment.</title>
        <authorList>
            <person name="Zhou Z."/>
            <person name="Liu Y."/>
            <person name="Xu W."/>
            <person name="Pan J."/>
            <person name="Luo Z.H."/>
            <person name="Li M."/>
        </authorList>
    </citation>
    <scope>NUCLEOTIDE SEQUENCE [LARGE SCALE GENOMIC DNA]</scope>
    <source>
        <strain evidence="1">HyVt-501</strain>
    </source>
</reference>
<dbReference type="EMBL" id="DRNB01000169">
    <property type="protein sequence ID" value="HHJ64181.1"/>
    <property type="molecule type" value="Genomic_DNA"/>
</dbReference>
<accession>A0A7C5QEM1</accession>